<keyword evidence="1" id="KW-0805">Transcription regulation</keyword>
<feature type="domain" description="Cyclic nucleotide-binding" evidence="4">
    <location>
        <begin position="11"/>
        <end position="133"/>
    </location>
</feature>
<evidence type="ECO:0000259" key="5">
    <source>
        <dbReference type="PROSITE" id="PS51063"/>
    </source>
</evidence>
<dbReference type="EMBL" id="DYVF01000032">
    <property type="protein sequence ID" value="HJG30664.1"/>
    <property type="molecule type" value="Genomic_DNA"/>
</dbReference>
<dbReference type="PROSITE" id="PS50042">
    <property type="entry name" value="CNMP_BINDING_3"/>
    <property type="match status" value="1"/>
</dbReference>
<evidence type="ECO:0000259" key="4">
    <source>
        <dbReference type="PROSITE" id="PS50042"/>
    </source>
</evidence>
<dbReference type="GO" id="GO:0003677">
    <property type="term" value="F:DNA binding"/>
    <property type="evidence" value="ECO:0007669"/>
    <property type="project" value="UniProtKB-KW"/>
</dbReference>
<evidence type="ECO:0000256" key="1">
    <source>
        <dbReference type="ARBA" id="ARBA00023015"/>
    </source>
</evidence>
<dbReference type="SMART" id="SM00100">
    <property type="entry name" value="cNMP"/>
    <property type="match status" value="1"/>
</dbReference>
<dbReference type="SMART" id="SM00419">
    <property type="entry name" value="HTH_CRP"/>
    <property type="match status" value="1"/>
</dbReference>
<dbReference type="InterPro" id="IPR012318">
    <property type="entry name" value="HTH_CRP"/>
</dbReference>
<dbReference type="SUPFAM" id="SSF46785">
    <property type="entry name" value="Winged helix' DNA-binding domain"/>
    <property type="match status" value="1"/>
</dbReference>
<dbReference type="PROSITE" id="PS51063">
    <property type="entry name" value="HTH_CRP_2"/>
    <property type="match status" value="1"/>
</dbReference>
<dbReference type="InterPro" id="IPR014710">
    <property type="entry name" value="RmlC-like_jellyroll"/>
</dbReference>
<dbReference type="InterPro" id="IPR000595">
    <property type="entry name" value="cNMP-bd_dom"/>
</dbReference>
<reference evidence="6" key="2">
    <citation type="submission" date="2021-09" db="EMBL/GenBank/DDBJ databases">
        <authorList>
            <person name="Gilroy R."/>
        </authorList>
    </citation>
    <scope>NUCLEOTIDE SEQUENCE</scope>
    <source>
        <strain evidence="6">ChiGjej2B2-7701</strain>
    </source>
</reference>
<reference evidence="6" key="1">
    <citation type="journal article" date="2021" name="PeerJ">
        <title>Extensive microbial diversity within the chicken gut microbiome revealed by metagenomics and culture.</title>
        <authorList>
            <person name="Gilroy R."/>
            <person name="Ravi A."/>
            <person name="Getino M."/>
            <person name="Pursley I."/>
            <person name="Horton D.L."/>
            <person name="Alikhan N.F."/>
            <person name="Baker D."/>
            <person name="Gharbi K."/>
            <person name="Hall N."/>
            <person name="Watson M."/>
            <person name="Adriaenssens E.M."/>
            <person name="Foster-Nyarko E."/>
            <person name="Jarju S."/>
            <person name="Secka A."/>
            <person name="Antonio M."/>
            <person name="Oren A."/>
            <person name="Chaudhuri R.R."/>
            <person name="La Ragione R."/>
            <person name="Hildebrand F."/>
            <person name="Pallen M.J."/>
        </authorList>
    </citation>
    <scope>NUCLEOTIDE SEQUENCE</scope>
    <source>
        <strain evidence="6">ChiGjej2B2-7701</strain>
    </source>
</reference>
<dbReference type="CDD" id="cd00038">
    <property type="entry name" value="CAP_ED"/>
    <property type="match status" value="1"/>
</dbReference>
<dbReference type="GO" id="GO:0006355">
    <property type="term" value="P:regulation of DNA-templated transcription"/>
    <property type="evidence" value="ECO:0007669"/>
    <property type="project" value="InterPro"/>
</dbReference>
<evidence type="ECO:0000313" key="7">
    <source>
        <dbReference type="Proteomes" id="UP000746751"/>
    </source>
</evidence>
<evidence type="ECO:0000256" key="2">
    <source>
        <dbReference type="ARBA" id="ARBA00023125"/>
    </source>
</evidence>
<proteinExistence type="predicted"/>
<dbReference type="SUPFAM" id="SSF51206">
    <property type="entry name" value="cAMP-binding domain-like"/>
    <property type="match status" value="1"/>
</dbReference>
<dbReference type="AlphaFoldDB" id="A0A921IQ49"/>
<dbReference type="Pfam" id="PF13545">
    <property type="entry name" value="HTH_Crp_2"/>
    <property type="match status" value="1"/>
</dbReference>
<dbReference type="InterPro" id="IPR036390">
    <property type="entry name" value="WH_DNA-bd_sf"/>
</dbReference>
<comment type="caution">
    <text evidence="6">The sequence shown here is derived from an EMBL/GenBank/DDBJ whole genome shotgun (WGS) entry which is preliminary data.</text>
</comment>
<dbReference type="Gene3D" id="2.60.120.10">
    <property type="entry name" value="Jelly Rolls"/>
    <property type="match status" value="1"/>
</dbReference>
<gene>
    <name evidence="6" type="ORF">K8U80_04635</name>
</gene>
<dbReference type="InterPro" id="IPR018490">
    <property type="entry name" value="cNMP-bd_dom_sf"/>
</dbReference>
<keyword evidence="3" id="KW-0804">Transcription</keyword>
<protein>
    <submittedName>
        <fullName evidence="6">Crp/Fnr family transcriptional regulator</fullName>
    </submittedName>
</protein>
<accession>A0A921IQ49</accession>
<evidence type="ECO:0000256" key="3">
    <source>
        <dbReference type="ARBA" id="ARBA00023163"/>
    </source>
</evidence>
<name>A0A921IQ49_9ACTN</name>
<dbReference type="Proteomes" id="UP000746751">
    <property type="component" value="Unassembled WGS sequence"/>
</dbReference>
<evidence type="ECO:0000313" key="6">
    <source>
        <dbReference type="EMBL" id="HJG30664.1"/>
    </source>
</evidence>
<organism evidence="6 7">
    <name type="scientific">Collinsella ihumii</name>
    <dbReference type="NCBI Taxonomy" id="1720204"/>
    <lineage>
        <taxon>Bacteria</taxon>
        <taxon>Bacillati</taxon>
        <taxon>Actinomycetota</taxon>
        <taxon>Coriobacteriia</taxon>
        <taxon>Coriobacteriales</taxon>
        <taxon>Coriobacteriaceae</taxon>
        <taxon>Collinsella</taxon>
    </lineage>
</organism>
<sequence>MKHIAPTHAMLFEGIDPLDVERMLPCFDAHERAYDKGETIMHAGGITHSLGIVLDGSVNIVANHIWGARDIFVHAEAGQMFGEAYAVSASKLLVDVVAAEPSRVLLLNAEKLLHVCGRSCPYHHRIIQNLVRIAALKNIALSRRIMHTAPKTIRERVLSYLAEQALEHESHSFAIPFSREQMASYLGVDRSALSNELSKMQRDGLLRFKKNRFELLKR</sequence>
<feature type="domain" description="HTH crp-type" evidence="5">
    <location>
        <begin position="151"/>
        <end position="218"/>
    </location>
</feature>
<dbReference type="Pfam" id="PF00027">
    <property type="entry name" value="cNMP_binding"/>
    <property type="match status" value="1"/>
</dbReference>
<keyword evidence="2" id="KW-0238">DNA-binding</keyword>